<dbReference type="GO" id="GO:0016651">
    <property type="term" value="F:oxidoreductase activity, acting on NAD(P)H"/>
    <property type="evidence" value="ECO:0007669"/>
    <property type="project" value="TreeGrafter"/>
</dbReference>
<dbReference type="PANTHER" id="PTHR48106:SF8">
    <property type="entry name" value="OS02G0805600 PROTEIN"/>
    <property type="match status" value="1"/>
</dbReference>
<reference evidence="4" key="1">
    <citation type="submission" date="2020-03" db="EMBL/GenBank/DDBJ databases">
        <title>Molecular networking-based the target discovery of potent antiproliferative macrolactams: 5/6/7/16 polycyclic ansamycins and glycosylated trienomycin from Streptomyces cacaoi subsp. asoensis.</title>
        <authorList>
            <person name="Liu L.-L."/>
        </authorList>
    </citation>
    <scope>NUCLEOTIDE SEQUENCE [LARGE SCALE GENOMIC DNA]</scope>
    <source>
        <strain evidence="4">H2S5</strain>
    </source>
</reference>
<evidence type="ECO:0000256" key="1">
    <source>
        <dbReference type="ARBA" id="ARBA00022857"/>
    </source>
</evidence>
<evidence type="ECO:0000313" key="4">
    <source>
        <dbReference type="EMBL" id="QJS99055.1"/>
    </source>
</evidence>
<dbReference type="Proteomes" id="UP000502665">
    <property type="component" value="Chromosome"/>
</dbReference>
<organism evidence="4 5">
    <name type="scientific">Streptomyces asoensis</name>
    <dbReference type="NCBI Taxonomy" id="249586"/>
    <lineage>
        <taxon>Bacteria</taxon>
        <taxon>Bacillati</taxon>
        <taxon>Actinomycetota</taxon>
        <taxon>Actinomycetes</taxon>
        <taxon>Kitasatosporales</taxon>
        <taxon>Streptomycetaceae</taxon>
        <taxon>Streptomyces</taxon>
    </lineage>
</organism>
<dbReference type="AlphaFoldDB" id="A0A6M4WMG7"/>
<dbReference type="InterPro" id="IPR013154">
    <property type="entry name" value="ADH-like_N"/>
</dbReference>
<dbReference type="InterPro" id="IPR011032">
    <property type="entry name" value="GroES-like_sf"/>
</dbReference>
<dbReference type="PANTHER" id="PTHR48106">
    <property type="entry name" value="QUINONE OXIDOREDUCTASE PIG3-RELATED"/>
    <property type="match status" value="1"/>
</dbReference>
<sequence length="93" mass="9425">MPTPRPGPGQVLIEVAYAGVNFAEVQHRRGEFGDPDGPGGYDVPGLEVVGPVAALGSGVTQPVVGERVAAHLPAFGGYAEFAVPGTDFVPAGR</sequence>
<feature type="domain" description="Alcohol dehydrogenase-like N-terminal" evidence="3">
    <location>
        <begin position="7"/>
        <end position="71"/>
    </location>
</feature>
<proteinExistence type="predicted"/>
<dbReference type="Pfam" id="PF08240">
    <property type="entry name" value="ADH_N"/>
    <property type="match status" value="1"/>
</dbReference>
<dbReference type="SUPFAM" id="SSF50129">
    <property type="entry name" value="GroES-like"/>
    <property type="match status" value="1"/>
</dbReference>
<gene>
    <name evidence="4" type="ORF">G9272_00800</name>
</gene>
<keyword evidence="2" id="KW-0560">Oxidoreductase</keyword>
<accession>A0A6M4WMG7</accession>
<evidence type="ECO:0000256" key="2">
    <source>
        <dbReference type="ARBA" id="ARBA00023002"/>
    </source>
</evidence>
<dbReference type="GO" id="GO:0070402">
    <property type="term" value="F:NADPH binding"/>
    <property type="evidence" value="ECO:0007669"/>
    <property type="project" value="TreeGrafter"/>
</dbReference>
<dbReference type="EMBL" id="CP049838">
    <property type="protein sequence ID" value="QJS99055.1"/>
    <property type="molecule type" value="Genomic_DNA"/>
</dbReference>
<name>A0A6M4WMG7_9ACTN</name>
<dbReference type="Gene3D" id="3.90.180.10">
    <property type="entry name" value="Medium-chain alcohol dehydrogenases, catalytic domain"/>
    <property type="match status" value="1"/>
</dbReference>
<protein>
    <submittedName>
        <fullName evidence="4">Alcohol dehydrogenase catalytic domain-containing protein</fullName>
    </submittedName>
</protein>
<keyword evidence="5" id="KW-1185">Reference proteome</keyword>
<keyword evidence="1" id="KW-0521">NADP</keyword>
<evidence type="ECO:0000259" key="3">
    <source>
        <dbReference type="Pfam" id="PF08240"/>
    </source>
</evidence>
<evidence type="ECO:0000313" key="5">
    <source>
        <dbReference type="Proteomes" id="UP000502665"/>
    </source>
</evidence>
<dbReference type="RefSeq" id="WP_171394709.1">
    <property type="nucleotide sequence ID" value="NZ_CP049838.1"/>
</dbReference>